<keyword evidence="2 8" id="KW-0699">rRNA-binding</keyword>
<dbReference type="PANTHER" id="PTHR48277">
    <property type="entry name" value="MITOCHONDRIAL RIBOSOMAL PROTEIN S5"/>
    <property type="match status" value="1"/>
</dbReference>
<evidence type="ECO:0000256" key="7">
    <source>
        <dbReference type="ARBA" id="ARBA00062000"/>
    </source>
</evidence>
<evidence type="ECO:0000256" key="5">
    <source>
        <dbReference type="ARBA" id="ARBA00023274"/>
    </source>
</evidence>
<evidence type="ECO:0000256" key="4">
    <source>
        <dbReference type="ARBA" id="ARBA00022980"/>
    </source>
</evidence>
<dbReference type="InterPro" id="IPR013810">
    <property type="entry name" value="Ribosomal_uS5_N"/>
</dbReference>
<dbReference type="NCBIfam" id="TIGR01021">
    <property type="entry name" value="rpsE_bact"/>
    <property type="match status" value="1"/>
</dbReference>
<feature type="compositionally biased region" description="Basic and acidic residues" evidence="10">
    <location>
        <begin position="19"/>
        <end position="42"/>
    </location>
</feature>
<dbReference type="InterPro" id="IPR005324">
    <property type="entry name" value="Ribosomal_uS5_C"/>
</dbReference>
<dbReference type="HAMAP" id="MF_01307_B">
    <property type="entry name" value="Ribosomal_uS5_B"/>
    <property type="match status" value="1"/>
</dbReference>
<dbReference type="PANTHER" id="PTHR48277:SF1">
    <property type="entry name" value="MITOCHONDRIAL RIBOSOMAL PROTEIN S5"/>
    <property type="match status" value="1"/>
</dbReference>
<dbReference type="PATRIC" id="fig|1184387.3.peg.1592"/>
<dbReference type="InterPro" id="IPR005712">
    <property type="entry name" value="Ribosomal_uS5_bac-type"/>
</dbReference>
<dbReference type="Pfam" id="PF00333">
    <property type="entry name" value="Ribosomal_S5"/>
    <property type="match status" value="1"/>
</dbReference>
<dbReference type="GO" id="GO:0006412">
    <property type="term" value="P:translation"/>
    <property type="evidence" value="ECO:0007669"/>
    <property type="project" value="UniProtKB-UniRule"/>
</dbReference>
<keyword evidence="5 8" id="KW-0687">Ribonucleoprotein</keyword>
<name>A0A117M222_9BACT</name>
<evidence type="ECO:0000259" key="11">
    <source>
        <dbReference type="PROSITE" id="PS50881"/>
    </source>
</evidence>
<feature type="region of interest" description="Disordered" evidence="10">
    <location>
        <begin position="1"/>
        <end position="57"/>
    </location>
</feature>
<comment type="domain">
    <text evidence="8">The N-terminal domain interacts with the head of the 30S subunit; the C-terminal domain interacts with the body and contacts protein S4. The interaction surface between S4 and S5 is involved in control of translational fidelity.</text>
</comment>
<dbReference type="SUPFAM" id="SSF54211">
    <property type="entry name" value="Ribosomal protein S5 domain 2-like"/>
    <property type="match status" value="1"/>
</dbReference>
<keyword evidence="3 8" id="KW-0694">RNA-binding</keyword>
<organism evidence="12 13">
    <name type="scientific">Mesotoga prima</name>
    <dbReference type="NCBI Taxonomy" id="1184387"/>
    <lineage>
        <taxon>Bacteria</taxon>
        <taxon>Thermotogati</taxon>
        <taxon>Thermotogota</taxon>
        <taxon>Thermotogae</taxon>
        <taxon>Kosmotogales</taxon>
        <taxon>Kosmotogaceae</taxon>
        <taxon>Mesotoga</taxon>
    </lineage>
</organism>
<dbReference type="GO" id="GO:0019843">
    <property type="term" value="F:rRNA binding"/>
    <property type="evidence" value="ECO:0007669"/>
    <property type="project" value="UniProtKB-UniRule"/>
</dbReference>
<dbReference type="Gene3D" id="3.30.160.20">
    <property type="match status" value="1"/>
</dbReference>
<reference evidence="13" key="1">
    <citation type="journal article" date="2015" name="MBio">
        <title>Genome-Resolved Metagenomic Analysis Reveals Roles for Candidate Phyla and Other Microbial Community Members in Biogeochemical Transformations in Oil Reservoirs.</title>
        <authorList>
            <person name="Hu P."/>
            <person name="Tom L."/>
            <person name="Singh A."/>
            <person name="Thomas B.C."/>
            <person name="Baker B.J."/>
            <person name="Piceno Y.M."/>
            <person name="Andersen G.L."/>
            <person name="Banfield J.F."/>
        </authorList>
    </citation>
    <scope>NUCLEOTIDE SEQUENCE [LARGE SCALE GENOMIC DNA]</scope>
</reference>
<dbReference type="InterPro" id="IPR014721">
    <property type="entry name" value="Ribsml_uS5_D2-typ_fold_subgr"/>
</dbReference>
<dbReference type="SUPFAM" id="SSF54768">
    <property type="entry name" value="dsRNA-binding domain-like"/>
    <property type="match status" value="1"/>
</dbReference>
<dbReference type="InterPro" id="IPR018192">
    <property type="entry name" value="Ribosomal_uS5_N_CS"/>
</dbReference>
<evidence type="ECO:0000256" key="3">
    <source>
        <dbReference type="ARBA" id="ARBA00022884"/>
    </source>
</evidence>
<dbReference type="Gene3D" id="3.30.230.10">
    <property type="match status" value="1"/>
</dbReference>
<feature type="domain" description="S5 DRBM" evidence="11">
    <location>
        <begin position="61"/>
        <end position="124"/>
    </location>
</feature>
<dbReference type="Pfam" id="PF03719">
    <property type="entry name" value="Ribosomal_S5_C"/>
    <property type="match status" value="1"/>
</dbReference>
<gene>
    <name evidence="8" type="primary">rpsE</name>
    <name evidence="12" type="ORF">XD94_1157</name>
</gene>
<dbReference type="AlphaFoldDB" id="A0A117M222"/>
<proteinExistence type="inferred from homology"/>
<comment type="subunit">
    <text evidence="7 8">Part of the 30S ribosomal subunit. Contacts proteins S4 and S8.</text>
</comment>
<dbReference type="GO" id="GO:0005737">
    <property type="term" value="C:cytoplasm"/>
    <property type="evidence" value="ECO:0007669"/>
    <property type="project" value="UniProtKB-ARBA"/>
</dbReference>
<evidence type="ECO:0000313" key="12">
    <source>
        <dbReference type="EMBL" id="KUK80127.1"/>
    </source>
</evidence>
<comment type="similarity">
    <text evidence="1 8 9">Belongs to the universal ribosomal protein uS5 family.</text>
</comment>
<dbReference type="GO" id="GO:0015935">
    <property type="term" value="C:small ribosomal subunit"/>
    <property type="evidence" value="ECO:0007669"/>
    <property type="project" value="InterPro"/>
</dbReference>
<evidence type="ECO:0000256" key="8">
    <source>
        <dbReference type="HAMAP-Rule" id="MF_01307"/>
    </source>
</evidence>
<dbReference type="GO" id="GO:0003735">
    <property type="term" value="F:structural constituent of ribosome"/>
    <property type="evidence" value="ECO:0007669"/>
    <property type="project" value="UniProtKB-UniRule"/>
</dbReference>
<sequence length="224" mass="24356">MEESSHLPRALEQVDYSSEEVKKMAEEMKNDRNSKSSRDGRRSPRASRNAPVEKQVEDNEFEERIIEIRRVTKVVAGGKNLSFRVVAVVGNRDGKVGLGIGSAREVPTAIRKAVLEAKKNVTEVAVRNETVPHETIGRQDSAKIMLKPAGPGTGIIANSPVRAVVELAGVKNILTKSLGSSNTLNMARAALNGLVSLRSPQDFAKLRDVPLKAVFHGVNEEEGQ</sequence>
<dbReference type="FunFam" id="3.30.230.10:FF:000002">
    <property type="entry name" value="30S ribosomal protein S5"/>
    <property type="match status" value="1"/>
</dbReference>
<evidence type="ECO:0000256" key="6">
    <source>
        <dbReference type="ARBA" id="ARBA00035255"/>
    </source>
</evidence>
<dbReference type="InterPro" id="IPR000851">
    <property type="entry name" value="Ribosomal_uS5"/>
</dbReference>
<comment type="function">
    <text evidence="8">With S4 and S12 plays an important role in translational accuracy.</text>
</comment>
<evidence type="ECO:0000256" key="1">
    <source>
        <dbReference type="ARBA" id="ARBA00008945"/>
    </source>
</evidence>
<accession>A0A117M222</accession>
<dbReference type="PROSITE" id="PS00585">
    <property type="entry name" value="RIBOSOMAL_S5"/>
    <property type="match status" value="1"/>
</dbReference>
<protein>
    <recommendedName>
        <fullName evidence="6 8">Small ribosomal subunit protein uS5</fullName>
    </recommendedName>
</protein>
<dbReference type="Proteomes" id="UP000054092">
    <property type="component" value="Unassembled WGS sequence"/>
</dbReference>
<evidence type="ECO:0000313" key="13">
    <source>
        <dbReference type="Proteomes" id="UP000054092"/>
    </source>
</evidence>
<dbReference type="InterPro" id="IPR020568">
    <property type="entry name" value="Ribosomal_Su5_D2-typ_SF"/>
</dbReference>
<comment type="function">
    <text evidence="8">Located at the back of the 30S subunit body where it stabilizes the conformation of the head with respect to the body.</text>
</comment>
<evidence type="ECO:0000256" key="9">
    <source>
        <dbReference type="RuleBase" id="RU003823"/>
    </source>
</evidence>
<dbReference type="PROSITE" id="PS50881">
    <property type="entry name" value="S5_DSRBD"/>
    <property type="match status" value="1"/>
</dbReference>
<comment type="caution">
    <text evidence="12">The sequence shown here is derived from an EMBL/GenBank/DDBJ whole genome shotgun (WGS) entry which is preliminary data.</text>
</comment>
<keyword evidence="4 8" id="KW-0689">Ribosomal protein</keyword>
<evidence type="ECO:0000256" key="10">
    <source>
        <dbReference type="SAM" id="MobiDB-lite"/>
    </source>
</evidence>
<dbReference type="EMBL" id="LGGP01000202">
    <property type="protein sequence ID" value="KUK80127.1"/>
    <property type="molecule type" value="Genomic_DNA"/>
</dbReference>
<evidence type="ECO:0000256" key="2">
    <source>
        <dbReference type="ARBA" id="ARBA00022730"/>
    </source>
</evidence>